<keyword evidence="2" id="KW-1185">Reference proteome</keyword>
<dbReference type="AlphaFoldDB" id="A0A2H3CN75"/>
<evidence type="ECO:0000313" key="2">
    <source>
        <dbReference type="Proteomes" id="UP000217790"/>
    </source>
</evidence>
<proteinExistence type="predicted"/>
<reference evidence="2" key="1">
    <citation type="journal article" date="2017" name="Nat. Ecol. Evol.">
        <title>Genome expansion and lineage-specific genetic innovations in the forest pathogenic fungi Armillaria.</title>
        <authorList>
            <person name="Sipos G."/>
            <person name="Prasanna A.N."/>
            <person name="Walter M.C."/>
            <person name="O'Connor E."/>
            <person name="Balint B."/>
            <person name="Krizsan K."/>
            <person name="Kiss B."/>
            <person name="Hess J."/>
            <person name="Varga T."/>
            <person name="Slot J."/>
            <person name="Riley R."/>
            <person name="Boka B."/>
            <person name="Rigling D."/>
            <person name="Barry K."/>
            <person name="Lee J."/>
            <person name="Mihaltcheva S."/>
            <person name="LaButti K."/>
            <person name="Lipzen A."/>
            <person name="Waldron R."/>
            <person name="Moloney N.M."/>
            <person name="Sperisen C."/>
            <person name="Kredics L."/>
            <person name="Vagvoelgyi C."/>
            <person name="Patrignani A."/>
            <person name="Fitzpatrick D."/>
            <person name="Nagy I."/>
            <person name="Doyle S."/>
            <person name="Anderson J.B."/>
            <person name="Grigoriev I.V."/>
            <person name="Gueldener U."/>
            <person name="Muensterkoetter M."/>
            <person name="Nagy L.G."/>
        </authorList>
    </citation>
    <scope>NUCLEOTIDE SEQUENCE [LARGE SCALE GENOMIC DNA]</scope>
    <source>
        <strain evidence="2">Ar21-2</strain>
    </source>
</reference>
<dbReference type="OrthoDB" id="542013at2759"/>
<organism evidence="1 2">
    <name type="scientific">Armillaria gallica</name>
    <name type="common">Bulbous honey fungus</name>
    <name type="synonym">Armillaria bulbosa</name>
    <dbReference type="NCBI Taxonomy" id="47427"/>
    <lineage>
        <taxon>Eukaryota</taxon>
        <taxon>Fungi</taxon>
        <taxon>Dikarya</taxon>
        <taxon>Basidiomycota</taxon>
        <taxon>Agaricomycotina</taxon>
        <taxon>Agaricomycetes</taxon>
        <taxon>Agaricomycetidae</taxon>
        <taxon>Agaricales</taxon>
        <taxon>Marasmiineae</taxon>
        <taxon>Physalacriaceae</taxon>
        <taxon>Armillaria</taxon>
    </lineage>
</organism>
<gene>
    <name evidence="1" type="ORF">ARMGADRAFT_1037033</name>
</gene>
<name>A0A2H3CN75_ARMGA</name>
<dbReference type="STRING" id="47427.A0A2H3CN75"/>
<dbReference type="Proteomes" id="UP000217790">
    <property type="component" value="Unassembled WGS sequence"/>
</dbReference>
<dbReference type="EMBL" id="KZ293697">
    <property type="protein sequence ID" value="PBK84539.1"/>
    <property type="molecule type" value="Genomic_DNA"/>
</dbReference>
<protein>
    <submittedName>
        <fullName evidence="1">Uncharacterized protein</fullName>
    </submittedName>
</protein>
<evidence type="ECO:0000313" key="1">
    <source>
        <dbReference type="EMBL" id="PBK84539.1"/>
    </source>
</evidence>
<sequence>MDYSEAELWVTDLAKFGSDVKGCLHTHNLGPGSLAICLVPKMHDTARRSRIIIVASDVHYWTTSEKELVKWLNTLAKLSNKFKECCTPAITKWQYFDSKCTASTTRHDLAFVQCLMCFSCGASDDVSLPPRTIAVNPGFCVSNLRSTLHEGYQEANTKQEAELAFIGGNTRFRMKGWAFWKASTPKLRMWFVSILRTGNTKYCYNHSAKATYQSWDCLL</sequence>
<accession>A0A2H3CN75</accession>
<dbReference type="InParanoid" id="A0A2H3CN75"/>